<evidence type="ECO:0000313" key="5">
    <source>
        <dbReference type="EMBL" id="WVZ75280.1"/>
    </source>
</evidence>
<organism evidence="5 6">
    <name type="scientific">Paspalum notatum var. saurae</name>
    <dbReference type="NCBI Taxonomy" id="547442"/>
    <lineage>
        <taxon>Eukaryota</taxon>
        <taxon>Viridiplantae</taxon>
        <taxon>Streptophyta</taxon>
        <taxon>Embryophyta</taxon>
        <taxon>Tracheophyta</taxon>
        <taxon>Spermatophyta</taxon>
        <taxon>Magnoliopsida</taxon>
        <taxon>Liliopsida</taxon>
        <taxon>Poales</taxon>
        <taxon>Poaceae</taxon>
        <taxon>PACMAD clade</taxon>
        <taxon>Panicoideae</taxon>
        <taxon>Andropogonodae</taxon>
        <taxon>Paspaleae</taxon>
        <taxon>Paspalinae</taxon>
        <taxon>Paspalum</taxon>
    </lineage>
</organism>
<evidence type="ECO:0000259" key="4">
    <source>
        <dbReference type="Pfam" id="PF08797"/>
    </source>
</evidence>
<dbReference type="GO" id="GO:0016818">
    <property type="term" value="F:hydrolase activity, acting on acid anhydrides, in phosphorus-containing anhydrides"/>
    <property type="evidence" value="ECO:0007669"/>
    <property type="project" value="InterPro"/>
</dbReference>
<feature type="compositionally biased region" description="Acidic residues" evidence="3">
    <location>
        <begin position="213"/>
        <end position="224"/>
    </location>
</feature>
<keyword evidence="2" id="KW-0378">Hydrolase</keyword>
<evidence type="ECO:0000256" key="1">
    <source>
        <dbReference type="ARBA" id="ARBA00022723"/>
    </source>
</evidence>
<proteinExistence type="predicted"/>
<dbReference type="Proteomes" id="UP001341281">
    <property type="component" value="Chromosome 05"/>
</dbReference>
<keyword evidence="6" id="KW-1185">Reference proteome</keyword>
<keyword evidence="1" id="KW-0479">Metal-binding</keyword>
<reference evidence="5 6" key="1">
    <citation type="submission" date="2024-02" db="EMBL/GenBank/DDBJ databases">
        <title>High-quality chromosome-scale genome assembly of Pensacola bahiagrass (Paspalum notatum Flugge var. saurae).</title>
        <authorList>
            <person name="Vega J.M."/>
            <person name="Podio M."/>
            <person name="Orjuela J."/>
            <person name="Siena L.A."/>
            <person name="Pessino S.C."/>
            <person name="Combes M.C."/>
            <person name="Mariac C."/>
            <person name="Albertini E."/>
            <person name="Pupilli F."/>
            <person name="Ortiz J.P.A."/>
            <person name="Leblanc O."/>
        </authorList>
    </citation>
    <scope>NUCLEOTIDE SEQUENCE [LARGE SCALE GENOMIC DNA]</scope>
    <source>
        <strain evidence="5">R1</strain>
        <tissue evidence="5">Leaf</tissue>
    </source>
</reference>
<dbReference type="InterPro" id="IPR014905">
    <property type="entry name" value="HIRAN"/>
</dbReference>
<dbReference type="GO" id="GO:0003676">
    <property type="term" value="F:nucleic acid binding"/>
    <property type="evidence" value="ECO:0007669"/>
    <property type="project" value="InterPro"/>
</dbReference>
<accession>A0AAQ3WVQ8</accession>
<name>A0AAQ3WVQ8_PASNO</name>
<dbReference type="GO" id="GO:0008270">
    <property type="term" value="F:zinc ion binding"/>
    <property type="evidence" value="ECO:0007669"/>
    <property type="project" value="InterPro"/>
</dbReference>
<feature type="domain" description="HIRAN" evidence="4">
    <location>
        <begin position="300"/>
        <end position="400"/>
    </location>
</feature>
<dbReference type="EMBL" id="CP144749">
    <property type="protein sequence ID" value="WVZ75280.1"/>
    <property type="molecule type" value="Genomic_DNA"/>
</dbReference>
<evidence type="ECO:0000256" key="2">
    <source>
        <dbReference type="ARBA" id="ARBA00022801"/>
    </source>
</evidence>
<sequence>MTCGGADPSGLCPDQAALFDADMATFRAALGADLPVAAAVDVLTRCNGDTEQAIKWLLDAAAEKGRAVGVAPVVAQRDVDAAEGGIGGAADPSPPLPLVKVEAADEGEVKVNVKTEPVDDAPGEMKVKVEAPVEVKVKVEAPVEAGVKVESPSVVEVKVKSEPIEAGGDFHEQSGLRVKEEGADEVDVKEEEQPRDSPIKEQSLSPRRTKEEGDSDSSEDEVEIMDPPPKSKKRPREGDVFIDLTTSHPVPYLNPKPIRAMPLPGAMPSSEWRMVVAPPPAELDEYPPDRREWCFFKKSYATGLSTCRGRKLLDAGEVVHFAFPSYDRFPAGLRMTVRQAIALSEIVRFSTNRSGEIGKLSPVWAKCLAPLVSSSQIMVQGKMVFPMMELRLMQEVLLYVSFYVHRSSMYLIAPENLHHPDNPLHPLFKLLRRYSTWVIGFGTGYGVVEGLQGD</sequence>
<evidence type="ECO:0000313" key="6">
    <source>
        <dbReference type="Proteomes" id="UP001341281"/>
    </source>
</evidence>
<dbReference type="Pfam" id="PF08797">
    <property type="entry name" value="HIRAN"/>
    <property type="match status" value="1"/>
</dbReference>
<dbReference type="AlphaFoldDB" id="A0AAQ3WVQ8"/>
<gene>
    <name evidence="5" type="ORF">U9M48_023352</name>
</gene>
<feature type="compositionally biased region" description="Basic and acidic residues" evidence="3">
    <location>
        <begin position="165"/>
        <end position="181"/>
    </location>
</feature>
<feature type="region of interest" description="Disordered" evidence="3">
    <location>
        <begin position="165"/>
        <end position="237"/>
    </location>
</feature>
<protein>
    <recommendedName>
        <fullName evidence="4">HIRAN domain-containing protein</fullName>
    </recommendedName>
</protein>
<evidence type="ECO:0000256" key="3">
    <source>
        <dbReference type="SAM" id="MobiDB-lite"/>
    </source>
</evidence>